<gene>
    <name evidence="1" type="ORF">GWK47_005166</name>
</gene>
<keyword evidence="2" id="KW-1185">Reference proteome</keyword>
<proteinExistence type="predicted"/>
<name>A0A8J4YJL7_CHIOP</name>
<evidence type="ECO:0000313" key="2">
    <source>
        <dbReference type="Proteomes" id="UP000770661"/>
    </source>
</evidence>
<organism evidence="1 2">
    <name type="scientific">Chionoecetes opilio</name>
    <name type="common">Atlantic snow crab</name>
    <name type="synonym">Cancer opilio</name>
    <dbReference type="NCBI Taxonomy" id="41210"/>
    <lineage>
        <taxon>Eukaryota</taxon>
        <taxon>Metazoa</taxon>
        <taxon>Ecdysozoa</taxon>
        <taxon>Arthropoda</taxon>
        <taxon>Crustacea</taxon>
        <taxon>Multicrustacea</taxon>
        <taxon>Malacostraca</taxon>
        <taxon>Eumalacostraca</taxon>
        <taxon>Eucarida</taxon>
        <taxon>Decapoda</taxon>
        <taxon>Pleocyemata</taxon>
        <taxon>Brachyura</taxon>
        <taxon>Eubrachyura</taxon>
        <taxon>Majoidea</taxon>
        <taxon>Majidae</taxon>
        <taxon>Chionoecetes</taxon>
    </lineage>
</organism>
<reference evidence="1" key="1">
    <citation type="submission" date="2020-07" db="EMBL/GenBank/DDBJ databases">
        <title>The High-quality genome of the commercially important snow crab, Chionoecetes opilio.</title>
        <authorList>
            <person name="Jeong J.-H."/>
            <person name="Ryu S."/>
        </authorList>
    </citation>
    <scope>NUCLEOTIDE SEQUENCE</scope>
    <source>
        <strain evidence="1">MADBK_172401_WGS</strain>
        <tissue evidence="1">Digestive gland</tissue>
    </source>
</reference>
<evidence type="ECO:0000313" key="1">
    <source>
        <dbReference type="EMBL" id="KAG0724404.1"/>
    </source>
</evidence>
<protein>
    <submittedName>
        <fullName evidence="1">Uncharacterized protein</fullName>
    </submittedName>
</protein>
<comment type="caution">
    <text evidence="1">The sequence shown here is derived from an EMBL/GenBank/DDBJ whole genome shotgun (WGS) entry which is preliminary data.</text>
</comment>
<dbReference type="EMBL" id="JACEEZ010006970">
    <property type="protein sequence ID" value="KAG0724404.1"/>
    <property type="molecule type" value="Genomic_DNA"/>
</dbReference>
<dbReference type="Proteomes" id="UP000770661">
    <property type="component" value="Unassembled WGS sequence"/>
</dbReference>
<dbReference type="AlphaFoldDB" id="A0A8J4YJL7"/>
<sequence>MQEHVKSGRWNARTVLVPPPVGSQINVLKSPAMWRFVQCNQHKRGQDGINVDGPLRTAALARHPDGGKQKSLLHHYGLDHMMRSPVILSGRRGVLLPCSDNQVSRSPQLTFLALEPSWPPLLAVDESLLESEVPR</sequence>
<accession>A0A8J4YJL7</accession>